<proteinExistence type="predicted"/>
<sequence>MTSTPPPQPDGKGKQRAKGPIPLKDGQVDRVVFYDTTIQLGTEEELENTLMLEIMKEILWELCHMSRIQEVLWVFPMSGEVVGPFMISKILNCDLGLMAPDLVERNRYLVALGHLMSSWKGCLDSITRASSGPLVTQVRRLEEACAVLYCQSFFDNFGCAPVIPCRLPSHSLARSQPVTFVDSVSSMRPPSS</sequence>
<evidence type="ECO:0000313" key="2">
    <source>
        <dbReference type="EMBL" id="KIJ94669.1"/>
    </source>
</evidence>
<name>A0A0C9WJG8_9AGAR</name>
<reference evidence="2 3" key="1">
    <citation type="submission" date="2014-04" db="EMBL/GenBank/DDBJ databases">
        <authorList>
            <consortium name="DOE Joint Genome Institute"/>
            <person name="Kuo A."/>
            <person name="Kohler A."/>
            <person name="Nagy L.G."/>
            <person name="Floudas D."/>
            <person name="Copeland A."/>
            <person name="Barry K.W."/>
            <person name="Cichocki N."/>
            <person name="Veneault-Fourrey C."/>
            <person name="LaButti K."/>
            <person name="Lindquist E.A."/>
            <person name="Lipzen A."/>
            <person name="Lundell T."/>
            <person name="Morin E."/>
            <person name="Murat C."/>
            <person name="Sun H."/>
            <person name="Tunlid A."/>
            <person name="Henrissat B."/>
            <person name="Grigoriev I.V."/>
            <person name="Hibbett D.S."/>
            <person name="Martin F."/>
            <person name="Nordberg H.P."/>
            <person name="Cantor M.N."/>
            <person name="Hua S.X."/>
        </authorList>
    </citation>
    <scope>NUCLEOTIDE SEQUENCE [LARGE SCALE GENOMIC DNA]</scope>
    <source>
        <strain evidence="2 3">LaAM-08-1</strain>
    </source>
</reference>
<dbReference type="OrthoDB" id="3026189at2759"/>
<reference evidence="3" key="2">
    <citation type="submission" date="2015-01" db="EMBL/GenBank/DDBJ databases">
        <title>Evolutionary Origins and Diversification of the Mycorrhizal Mutualists.</title>
        <authorList>
            <consortium name="DOE Joint Genome Institute"/>
            <consortium name="Mycorrhizal Genomics Consortium"/>
            <person name="Kohler A."/>
            <person name="Kuo A."/>
            <person name="Nagy L.G."/>
            <person name="Floudas D."/>
            <person name="Copeland A."/>
            <person name="Barry K.W."/>
            <person name="Cichocki N."/>
            <person name="Veneault-Fourrey C."/>
            <person name="LaButti K."/>
            <person name="Lindquist E.A."/>
            <person name="Lipzen A."/>
            <person name="Lundell T."/>
            <person name="Morin E."/>
            <person name="Murat C."/>
            <person name="Riley R."/>
            <person name="Ohm R."/>
            <person name="Sun H."/>
            <person name="Tunlid A."/>
            <person name="Henrissat B."/>
            <person name="Grigoriev I.V."/>
            <person name="Hibbett D.S."/>
            <person name="Martin F."/>
        </authorList>
    </citation>
    <scope>NUCLEOTIDE SEQUENCE [LARGE SCALE GENOMIC DNA]</scope>
    <source>
        <strain evidence="3">LaAM-08-1</strain>
    </source>
</reference>
<keyword evidence="3" id="KW-1185">Reference proteome</keyword>
<protein>
    <submittedName>
        <fullName evidence="2">Uncharacterized protein</fullName>
    </submittedName>
</protein>
<feature type="region of interest" description="Disordered" evidence="1">
    <location>
        <begin position="1"/>
        <end position="22"/>
    </location>
</feature>
<evidence type="ECO:0000256" key="1">
    <source>
        <dbReference type="SAM" id="MobiDB-lite"/>
    </source>
</evidence>
<dbReference type="Proteomes" id="UP000054477">
    <property type="component" value="Unassembled WGS sequence"/>
</dbReference>
<accession>A0A0C9WJG8</accession>
<organism evidence="2 3">
    <name type="scientific">Laccaria amethystina LaAM-08-1</name>
    <dbReference type="NCBI Taxonomy" id="1095629"/>
    <lineage>
        <taxon>Eukaryota</taxon>
        <taxon>Fungi</taxon>
        <taxon>Dikarya</taxon>
        <taxon>Basidiomycota</taxon>
        <taxon>Agaricomycotina</taxon>
        <taxon>Agaricomycetes</taxon>
        <taxon>Agaricomycetidae</taxon>
        <taxon>Agaricales</taxon>
        <taxon>Agaricineae</taxon>
        <taxon>Hydnangiaceae</taxon>
        <taxon>Laccaria</taxon>
    </lineage>
</organism>
<gene>
    <name evidence="2" type="ORF">K443DRAFT_134671</name>
</gene>
<dbReference type="HOGENOM" id="CLU_1415381_0_0_1"/>
<dbReference type="EMBL" id="KN838783">
    <property type="protein sequence ID" value="KIJ94669.1"/>
    <property type="molecule type" value="Genomic_DNA"/>
</dbReference>
<evidence type="ECO:0000313" key="3">
    <source>
        <dbReference type="Proteomes" id="UP000054477"/>
    </source>
</evidence>
<dbReference type="AlphaFoldDB" id="A0A0C9WJG8"/>